<comment type="caution">
    <text evidence="1">The sequence shown here is derived from an EMBL/GenBank/DDBJ whole genome shotgun (WGS) entry which is preliminary data.</text>
</comment>
<sequence length="100" mass="11585">MKMGYIGCDDDVRRMIREIEGVGRSCRLWLFACSNENEGNFGVNSEESCGDYGVLRENPVTQLTKSEKDWNFIDCSMRKFSLSEELVSENELDEIEFLLR</sequence>
<gene>
    <name evidence="1" type="ORF">LIER_39669</name>
</gene>
<protein>
    <submittedName>
        <fullName evidence="1">Uncharacterized protein</fullName>
    </submittedName>
</protein>
<evidence type="ECO:0000313" key="1">
    <source>
        <dbReference type="EMBL" id="GAA0163840.1"/>
    </source>
</evidence>
<accession>A0AAV3QIF1</accession>
<dbReference type="EMBL" id="BAABME010021644">
    <property type="protein sequence ID" value="GAA0163840.1"/>
    <property type="molecule type" value="Genomic_DNA"/>
</dbReference>
<keyword evidence="2" id="KW-1185">Reference proteome</keyword>
<dbReference type="Proteomes" id="UP001454036">
    <property type="component" value="Unassembled WGS sequence"/>
</dbReference>
<proteinExistence type="predicted"/>
<reference evidence="1 2" key="1">
    <citation type="submission" date="2024-01" db="EMBL/GenBank/DDBJ databases">
        <title>The complete chloroplast genome sequence of Lithospermum erythrorhizon: insights into the phylogenetic relationship among Boraginaceae species and the maternal lineages of purple gromwells.</title>
        <authorList>
            <person name="Okada T."/>
            <person name="Watanabe K."/>
        </authorList>
    </citation>
    <scope>NUCLEOTIDE SEQUENCE [LARGE SCALE GENOMIC DNA]</scope>
</reference>
<organism evidence="1 2">
    <name type="scientific">Lithospermum erythrorhizon</name>
    <name type="common">Purple gromwell</name>
    <name type="synonym">Lithospermum officinale var. erythrorhizon</name>
    <dbReference type="NCBI Taxonomy" id="34254"/>
    <lineage>
        <taxon>Eukaryota</taxon>
        <taxon>Viridiplantae</taxon>
        <taxon>Streptophyta</taxon>
        <taxon>Embryophyta</taxon>
        <taxon>Tracheophyta</taxon>
        <taxon>Spermatophyta</taxon>
        <taxon>Magnoliopsida</taxon>
        <taxon>eudicotyledons</taxon>
        <taxon>Gunneridae</taxon>
        <taxon>Pentapetalae</taxon>
        <taxon>asterids</taxon>
        <taxon>lamiids</taxon>
        <taxon>Boraginales</taxon>
        <taxon>Boraginaceae</taxon>
        <taxon>Boraginoideae</taxon>
        <taxon>Lithospermeae</taxon>
        <taxon>Lithospermum</taxon>
    </lineage>
</organism>
<dbReference type="AlphaFoldDB" id="A0AAV3QIF1"/>
<evidence type="ECO:0000313" key="2">
    <source>
        <dbReference type="Proteomes" id="UP001454036"/>
    </source>
</evidence>
<name>A0AAV3QIF1_LITER</name>